<reference evidence="1 2" key="1">
    <citation type="submission" date="2024-01" db="EMBL/GenBank/DDBJ databases">
        <title>The complete chloroplast genome sequence of Lithospermum erythrorhizon: insights into the phylogenetic relationship among Boraginaceae species and the maternal lineages of purple gromwells.</title>
        <authorList>
            <person name="Okada T."/>
            <person name="Watanabe K."/>
        </authorList>
    </citation>
    <scope>NUCLEOTIDE SEQUENCE [LARGE SCALE GENOMIC DNA]</scope>
</reference>
<dbReference type="EMBL" id="BAABME010002476">
    <property type="protein sequence ID" value="GAA0154812.1"/>
    <property type="molecule type" value="Genomic_DNA"/>
</dbReference>
<dbReference type="Proteomes" id="UP001454036">
    <property type="component" value="Unassembled WGS sequence"/>
</dbReference>
<sequence>MTKGFDKLSWYFLKLILERFGFSAEWIKLIMLCVGKSWFSVMLNGELQGYFHAAKGVRQGDPLSSALFILAQEYLVRGLHKLYTEHPAIAFNTGGKICVPCLSFAYVCIISYNELQSSLKTVVNWLDHYQLLSGQAKGWDFFVKLNVDGSFGLAHSGSPMVAFAATTQASVEYHVKNFTNFTFDISGGWEAGMMQSQTSKPSLHWNRKECRTFQDLEGAFTKFTEA</sequence>
<proteinExistence type="predicted"/>
<name>A0AAV3PXW7_LITER</name>
<accession>A0AAV3PXW7</accession>
<evidence type="ECO:0000313" key="1">
    <source>
        <dbReference type="EMBL" id="GAA0154812.1"/>
    </source>
</evidence>
<keyword evidence="2" id="KW-1185">Reference proteome</keyword>
<dbReference type="PANTHER" id="PTHR46890:SF48">
    <property type="entry name" value="RNA-DIRECTED DNA POLYMERASE"/>
    <property type="match status" value="1"/>
</dbReference>
<gene>
    <name evidence="1" type="ORF">LIER_12685</name>
</gene>
<organism evidence="1 2">
    <name type="scientific">Lithospermum erythrorhizon</name>
    <name type="common">Purple gromwell</name>
    <name type="synonym">Lithospermum officinale var. erythrorhizon</name>
    <dbReference type="NCBI Taxonomy" id="34254"/>
    <lineage>
        <taxon>Eukaryota</taxon>
        <taxon>Viridiplantae</taxon>
        <taxon>Streptophyta</taxon>
        <taxon>Embryophyta</taxon>
        <taxon>Tracheophyta</taxon>
        <taxon>Spermatophyta</taxon>
        <taxon>Magnoliopsida</taxon>
        <taxon>eudicotyledons</taxon>
        <taxon>Gunneridae</taxon>
        <taxon>Pentapetalae</taxon>
        <taxon>asterids</taxon>
        <taxon>lamiids</taxon>
        <taxon>Boraginales</taxon>
        <taxon>Boraginaceae</taxon>
        <taxon>Boraginoideae</taxon>
        <taxon>Lithospermeae</taxon>
        <taxon>Lithospermum</taxon>
    </lineage>
</organism>
<evidence type="ECO:0008006" key="3">
    <source>
        <dbReference type="Google" id="ProtNLM"/>
    </source>
</evidence>
<dbReference type="PANTHER" id="PTHR46890">
    <property type="entry name" value="NON-LTR RETROLELEMENT REVERSE TRANSCRIPTASE-LIKE PROTEIN-RELATED"/>
    <property type="match status" value="1"/>
</dbReference>
<dbReference type="AlphaFoldDB" id="A0AAV3PXW7"/>
<protein>
    <recommendedName>
        <fullName evidence="3">Reverse transcriptase domain-containing protein</fullName>
    </recommendedName>
</protein>
<dbReference type="InterPro" id="IPR052343">
    <property type="entry name" value="Retrotransposon-Effector_Assoc"/>
</dbReference>
<evidence type="ECO:0000313" key="2">
    <source>
        <dbReference type="Proteomes" id="UP001454036"/>
    </source>
</evidence>
<comment type="caution">
    <text evidence="1">The sequence shown here is derived from an EMBL/GenBank/DDBJ whole genome shotgun (WGS) entry which is preliminary data.</text>
</comment>